<dbReference type="InterPro" id="IPR025571">
    <property type="entry name" value="YqfQ"/>
</dbReference>
<organism evidence="2 3">
    <name type="scientific">Salibacterium salarium</name>
    <dbReference type="NCBI Taxonomy" id="284579"/>
    <lineage>
        <taxon>Bacteria</taxon>
        <taxon>Bacillati</taxon>
        <taxon>Bacillota</taxon>
        <taxon>Bacilli</taxon>
        <taxon>Bacillales</taxon>
        <taxon>Bacillaceae</taxon>
    </lineage>
</organism>
<dbReference type="Pfam" id="PF14181">
    <property type="entry name" value="YqfQ"/>
    <property type="match status" value="1"/>
</dbReference>
<gene>
    <name evidence="2" type="ORF">D7Z54_04930</name>
</gene>
<dbReference type="RefSeq" id="WP_125554731.1">
    <property type="nucleotide sequence ID" value="NZ_RBVX01000003.1"/>
</dbReference>
<sequence>MLSLYPSSHPMPPASPVPPTPVDYGYSNHAMSFANPGGMVRNPSFGFAAPFVSQPSKLAALLPQIQRMVGVAQTVAPYVKQYYPLVRQLPALWSLLSSSSSFDGGSPSVKNDDVNVDTGELKTDAYYSESPPPKLYI</sequence>
<proteinExistence type="predicted"/>
<reference evidence="2 3" key="1">
    <citation type="submission" date="2018-10" db="EMBL/GenBank/DDBJ databases">
        <title>Draft genome sequence of Bacillus salarius IM0101, isolated from a hypersaline soil in Inner Mongolia, China.</title>
        <authorList>
            <person name="Yamprayoonswat W."/>
            <person name="Boonvisut S."/>
            <person name="Jumpathong W."/>
            <person name="Sittihan S."/>
            <person name="Ruangsuj P."/>
            <person name="Wanthongcharoen S."/>
            <person name="Thongpramul N."/>
            <person name="Pimmason S."/>
            <person name="Yu B."/>
            <person name="Yasawong M."/>
        </authorList>
    </citation>
    <scope>NUCLEOTIDE SEQUENCE [LARGE SCALE GENOMIC DNA]</scope>
    <source>
        <strain evidence="2 3">IM0101</strain>
    </source>
</reference>
<dbReference type="AlphaFoldDB" id="A0A428N7Y5"/>
<dbReference type="OrthoDB" id="2860117at2"/>
<keyword evidence="3" id="KW-1185">Reference proteome</keyword>
<evidence type="ECO:0000313" key="2">
    <source>
        <dbReference type="EMBL" id="RSL34499.1"/>
    </source>
</evidence>
<dbReference type="EMBL" id="RBVX01000003">
    <property type="protein sequence ID" value="RSL34499.1"/>
    <property type="molecule type" value="Genomic_DNA"/>
</dbReference>
<evidence type="ECO:0000313" key="3">
    <source>
        <dbReference type="Proteomes" id="UP000275076"/>
    </source>
</evidence>
<name>A0A428N7Y5_9BACI</name>
<evidence type="ECO:0000256" key="1">
    <source>
        <dbReference type="SAM" id="MobiDB-lite"/>
    </source>
</evidence>
<feature type="region of interest" description="Disordered" evidence="1">
    <location>
        <begin position="99"/>
        <end position="137"/>
    </location>
</feature>
<protein>
    <recommendedName>
        <fullName evidence="4">YqfQ-like protein</fullName>
    </recommendedName>
</protein>
<accession>A0A428N7Y5</accession>
<evidence type="ECO:0008006" key="4">
    <source>
        <dbReference type="Google" id="ProtNLM"/>
    </source>
</evidence>
<dbReference type="Proteomes" id="UP000275076">
    <property type="component" value="Unassembled WGS sequence"/>
</dbReference>
<comment type="caution">
    <text evidence="2">The sequence shown here is derived from an EMBL/GenBank/DDBJ whole genome shotgun (WGS) entry which is preliminary data.</text>
</comment>